<organism evidence="1 2">
    <name type="scientific">Adlercreutzia equolifaciens subsp. celatus</name>
    <dbReference type="NCBI Taxonomy" id="394340"/>
    <lineage>
        <taxon>Bacteria</taxon>
        <taxon>Bacillati</taxon>
        <taxon>Actinomycetota</taxon>
        <taxon>Coriobacteriia</taxon>
        <taxon>Eggerthellales</taxon>
        <taxon>Eggerthellaceae</taxon>
        <taxon>Adlercreutzia</taxon>
    </lineage>
</organism>
<dbReference type="EMBL" id="PPUT01000011">
    <property type="protein sequence ID" value="RDC44841.1"/>
    <property type="molecule type" value="Genomic_DNA"/>
</dbReference>
<evidence type="ECO:0000313" key="1">
    <source>
        <dbReference type="EMBL" id="RDC44841.1"/>
    </source>
</evidence>
<evidence type="ECO:0000313" key="2">
    <source>
        <dbReference type="Proteomes" id="UP000253805"/>
    </source>
</evidence>
<dbReference type="Proteomes" id="UP000253805">
    <property type="component" value="Unassembled WGS sequence"/>
</dbReference>
<proteinExistence type="predicted"/>
<name>A0A369P1T1_9ACTN</name>
<accession>A0A369P1T1</accession>
<sequence length="166" mass="16807">MIHCAAPSSEVVPAEKKAPTTARLRPRRHDRWLRVALAGCLGLGVLGLAGCASGHPVTKSGEQCSSCHSDGRAAVEGTGSASATETGLTFAVESGADEVYLCTAAVAEDGTVIPSRDRTLSADELGSVTVSRPGLYALCTGDIASPSVTVLVSATESDPADAVVKL</sequence>
<gene>
    <name evidence="1" type="ORF">C1850_05455</name>
</gene>
<reference evidence="1 2" key="1">
    <citation type="journal article" date="2018" name="Elife">
        <title>Discovery and characterization of a prevalent human gut bacterial enzyme sufficient for the inactivation of a family of plant toxins.</title>
        <authorList>
            <person name="Koppel N."/>
            <person name="Bisanz J.E."/>
            <person name="Pandelia M.E."/>
            <person name="Turnbaugh P.J."/>
            <person name="Balskus E.P."/>
        </authorList>
    </citation>
    <scope>NUCLEOTIDE SEQUENCE [LARGE SCALE GENOMIC DNA]</scope>
    <source>
        <strain evidence="1 2">OB21 GAM 11</strain>
    </source>
</reference>
<dbReference type="RefSeq" id="WP_114548889.1">
    <property type="nucleotide sequence ID" value="NZ_PPUT01000011.1"/>
</dbReference>
<dbReference type="AlphaFoldDB" id="A0A369P1T1"/>
<protein>
    <submittedName>
        <fullName evidence="1">Uncharacterized protein</fullName>
    </submittedName>
</protein>
<comment type="caution">
    <text evidence="1">The sequence shown here is derived from an EMBL/GenBank/DDBJ whole genome shotgun (WGS) entry which is preliminary data.</text>
</comment>